<feature type="binding site" evidence="15">
    <location>
        <position position="22"/>
    </location>
    <ligand>
        <name>Mg(2+)</name>
        <dbReference type="ChEBI" id="CHEBI:18420"/>
    </ligand>
</feature>
<keyword evidence="8" id="KW-0931">ER-Golgi transport</keyword>
<evidence type="ECO:0000313" key="16">
    <source>
        <dbReference type="EMBL" id="CAC5402881.1"/>
    </source>
</evidence>
<dbReference type="PRINTS" id="PR00328">
    <property type="entry name" value="SAR1GTPBP"/>
</dbReference>
<keyword evidence="10" id="KW-0333">Golgi apparatus</keyword>
<protein>
    <recommendedName>
        <fullName evidence="4">small monomeric GTPase</fullName>
        <ecNumber evidence="4">3.6.5.2</ecNumber>
    </recommendedName>
</protein>
<keyword evidence="16" id="KW-0378">Hydrolase</keyword>
<evidence type="ECO:0000256" key="8">
    <source>
        <dbReference type="ARBA" id="ARBA00022892"/>
    </source>
</evidence>
<dbReference type="GO" id="GO:0005794">
    <property type="term" value="C:Golgi apparatus"/>
    <property type="evidence" value="ECO:0007669"/>
    <property type="project" value="UniProtKB-SubCell"/>
</dbReference>
<comment type="subcellular location">
    <subcellularLocation>
        <location evidence="1">Endoplasmic reticulum</location>
    </subcellularLocation>
    <subcellularLocation>
        <location evidence="2">Golgi apparatus</location>
    </subcellularLocation>
</comment>
<feature type="binding site" evidence="13">
    <location>
        <position position="20"/>
    </location>
    <ligand>
        <name>GTP</name>
        <dbReference type="ChEBI" id="CHEBI:37565"/>
    </ligand>
</feature>
<feature type="binding site" evidence="13">
    <location>
        <position position="21"/>
    </location>
    <ligand>
        <name>GTP</name>
        <dbReference type="ChEBI" id="CHEBI:37565"/>
    </ligand>
</feature>
<evidence type="ECO:0000313" key="17">
    <source>
        <dbReference type="Proteomes" id="UP000507470"/>
    </source>
</evidence>
<dbReference type="PANTHER" id="PTHR45684">
    <property type="entry name" value="RE74312P"/>
    <property type="match status" value="1"/>
</dbReference>
<dbReference type="PROSITE" id="PS51422">
    <property type="entry name" value="SAR1"/>
    <property type="match status" value="1"/>
</dbReference>
<keyword evidence="11 14" id="KW-0342">GTP-binding</keyword>
<comment type="similarity">
    <text evidence="3">Belongs to the small GTPase superfamily. SAR1 family.</text>
</comment>
<dbReference type="Pfam" id="PF00025">
    <property type="entry name" value="Arf"/>
    <property type="match status" value="1"/>
</dbReference>
<evidence type="ECO:0000256" key="13">
    <source>
        <dbReference type="PIRSR" id="PIRSR606687-2"/>
    </source>
</evidence>
<dbReference type="SUPFAM" id="SSF52540">
    <property type="entry name" value="P-loop containing nucleoside triphosphate hydrolases"/>
    <property type="match status" value="1"/>
</dbReference>
<feature type="binding site" evidence="15">
    <location>
        <position position="39"/>
    </location>
    <ligand>
        <name>Mg(2+)</name>
        <dbReference type="ChEBI" id="CHEBI:18420"/>
    </ligand>
</feature>
<dbReference type="GO" id="GO:0005783">
    <property type="term" value="C:endoplasmic reticulum"/>
    <property type="evidence" value="ECO:0007669"/>
    <property type="project" value="UniProtKB-SubCell"/>
</dbReference>
<feature type="binding site" evidence="13">
    <location>
        <position position="23"/>
    </location>
    <ligand>
        <name>GTP</name>
        <dbReference type="ChEBI" id="CHEBI:37565"/>
    </ligand>
</feature>
<evidence type="ECO:0000256" key="12">
    <source>
        <dbReference type="ARBA" id="ARBA00047660"/>
    </source>
</evidence>
<evidence type="ECO:0000256" key="6">
    <source>
        <dbReference type="ARBA" id="ARBA00022741"/>
    </source>
</evidence>
<dbReference type="GO" id="GO:0016192">
    <property type="term" value="P:vesicle-mediated transport"/>
    <property type="evidence" value="ECO:0007669"/>
    <property type="project" value="UniProtKB-KW"/>
</dbReference>
<feature type="binding site" evidence="14">
    <location>
        <begin position="15"/>
        <end position="22"/>
    </location>
    <ligand>
        <name>GTP</name>
        <dbReference type="ChEBI" id="CHEBI:37565"/>
    </ligand>
</feature>
<evidence type="ECO:0000256" key="7">
    <source>
        <dbReference type="ARBA" id="ARBA00022824"/>
    </source>
</evidence>
<accession>A0A6J8D5D2</accession>
<dbReference type="AlphaFoldDB" id="A0A6J8D5D2"/>
<gene>
    <name evidence="16" type="ORF">MCOR_36812</name>
</gene>
<dbReference type="GO" id="GO:0006886">
    <property type="term" value="P:intracellular protein transport"/>
    <property type="evidence" value="ECO:0007669"/>
    <property type="project" value="InterPro"/>
</dbReference>
<dbReference type="InterPro" id="IPR027417">
    <property type="entry name" value="P-loop_NTPase"/>
</dbReference>
<dbReference type="GO" id="GO:0003925">
    <property type="term" value="F:G protein activity"/>
    <property type="evidence" value="ECO:0007669"/>
    <property type="project" value="UniProtKB-EC"/>
</dbReference>
<feature type="binding site" evidence="14">
    <location>
        <position position="61"/>
    </location>
    <ligand>
        <name>GTP</name>
        <dbReference type="ChEBI" id="CHEBI:37565"/>
    </ligand>
</feature>
<evidence type="ECO:0000256" key="1">
    <source>
        <dbReference type="ARBA" id="ARBA00004240"/>
    </source>
</evidence>
<keyword evidence="5" id="KW-0813">Transport</keyword>
<dbReference type="OrthoDB" id="15478at2759"/>
<dbReference type="GO" id="GO:0005525">
    <property type="term" value="F:GTP binding"/>
    <property type="evidence" value="ECO:0007669"/>
    <property type="project" value="UniProtKB-KW"/>
</dbReference>
<organism evidence="16 17">
    <name type="scientific">Mytilus coruscus</name>
    <name type="common">Sea mussel</name>
    <dbReference type="NCBI Taxonomy" id="42192"/>
    <lineage>
        <taxon>Eukaryota</taxon>
        <taxon>Metazoa</taxon>
        <taxon>Spiralia</taxon>
        <taxon>Lophotrochozoa</taxon>
        <taxon>Mollusca</taxon>
        <taxon>Bivalvia</taxon>
        <taxon>Autobranchia</taxon>
        <taxon>Pteriomorphia</taxon>
        <taxon>Mytilida</taxon>
        <taxon>Mytiloidea</taxon>
        <taxon>Mytilidae</taxon>
        <taxon>Mytilinae</taxon>
        <taxon>Mytilus</taxon>
    </lineage>
</organism>
<dbReference type="PROSITE" id="PS51417">
    <property type="entry name" value="ARF"/>
    <property type="match status" value="1"/>
</dbReference>
<evidence type="ECO:0000256" key="11">
    <source>
        <dbReference type="ARBA" id="ARBA00023134"/>
    </source>
</evidence>
<dbReference type="EMBL" id="CACVKT020006653">
    <property type="protein sequence ID" value="CAC5402881.1"/>
    <property type="molecule type" value="Genomic_DNA"/>
</dbReference>
<evidence type="ECO:0000256" key="9">
    <source>
        <dbReference type="ARBA" id="ARBA00022927"/>
    </source>
</evidence>
<dbReference type="InterPro" id="IPR006687">
    <property type="entry name" value="Small_GTPase_SAR1"/>
</dbReference>
<dbReference type="GO" id="GO:0046872">
    <property type="term" value="F:metal ion binding"/>
    <property type="evidence" value="ECO:0007669"/>
    <property type="project" value="UniProtKB-KW"/>
</dbReference>
<feature type="binding site" evidence="13">
    <location>
        <position position="128"/>
    </location>
    <ligand>
        <name>GTP</name>
        <dbReference type="ChEBI" id="CHEBI:37565"/>
    </ligand>
</feature>
<feature type="binding site" evidence="13">
    <location>
        <position position="130"/>
    </location>
    <ligand>
        <name>GTP</name>
        <dbReference type="ChEBI" id="CHEBI:37565"/>
    </ligand>
</feature>
<reference evidence="16 17" key="1">
    <citation type="submission" date="2020-06" db="EMBL/GenBank/DDBJ databases">
        <authorList>
            <person name="Li R."/>
            <person name="Bekaert M."/>
        </authorList>
    </citation>
    <scope>NUCLEOTIDE SEQUENCE [LARGE SCALE GENOMIC DNA]</scope>
    <source>
        <strain evidence="17">wild</strain>
    </source>
</reference>
<sequence length="170" mass="19032">MLSFINTKCNLLILGLHEAGKSTLLSWLKDGSLVQHTPTNHPCSEEFTFGKVTFEGYDLGGHILVSSDDPRIITALRFWRRYIPAVKGIVFIAYVSDSQSLPEARQELNSILADEDVSDVPVLDLGKKVDKRGCYGQEQLIKELGINQHLSNSVSLRKTMKRIDIMKMLG</sequence>
<evidence type="ECO:0000256" key="15">
    <source>
        <dbReference type="PIRSR" id="PIRSR606689-2"/>
    </source>
</evidence>
<keyword evidence="15" id="KW-0479">Metal-binding</keyword>
<dbReference type="InterPro" id="IPR006689">
    <property type="entry name" value="Small_GTPase_ARF/SAR"/>
</dbReference>
<evidence type="ECO:0000256" key="14">
    <source>
        <dbReference type="PIRSR" id="PIRSR606689-1"/>
    </source>
</evidence>
<dbReference type="SMART" id="SM00178">
    <property type="entry name" value="SAR"/>
    <property type="match status" value="1"/>
</dbReference>
<proteinExistence type="inferred from homology"/>
<keyword evidence="15" id="KW-0460">Magnesium</keyword>
<comment type="catalytic activity">
    <reaction evidence="12">
        <text>GTP + H2O = GDP + phosphate + H(+)</text>
        <dbReference type="Rhea" id="RHEA:19669"/>
        <dbReference type="ChEBI" id="CHEBI:15377"/>
        <dbReference type="ChEBI" id="CHEBI:15378"/>
        <dbReference type="ChEBI" id="CHEBI:37565"/>
        <dbReference type="ChEBI" id="CHEBI:43474"/>
        <dbReference type="ChEBI" id="CHEBI:58189"/>
        <dbReference type="EC" id="3.6.5.2"/>
    </reaction>
    <physiologicalReaction direction="left-to-right" evidence="12">
        <dbReference type="Rhea" id="RHEA:19670"/>
    </physiologicalReaction>
</comment>
<dbReference type="Gene3D" id="3.40.50.300">
    <property type="entry name" value="P-loop containing nucleotide triphosphate hydrolases"/>
    <property type="match status" value="1"/>
</dbReference>
<keyword evidence="17" id="KW-1185">Reference proteome</keyword>
<evidence type="ECO:0000256" key="3">
    <source>
        <dbReference type="ARBA" id="ARBA00007507"/>
    </source>
</evidence>
<evidence type="ECO:0000256" key="4">
    <source>
        <dbReference type="ARBA" id="ARBA00011984"/>
    </source>
</evidence>
<name>A0A6J8D5D2_MYTCO</name>
<evidence type="ECO:0000256" key="5">
    <source>
        <dbReference type="ARBA" id="ARBA00022448"/>
    </source>
</evidence>
<evidence type="ECO:0000256" key="10">
    <source>
        <dbReference type="ARBA" id="ARBA00023034"/>
    </source>
</evidence>
<keyword evidence="6 13" id="KW-0547">Nucleotide-binding</keyword>
<keyword evidence="7" id="KW-0256">Endoplasmic reticulum</keyword>
<dbReference type="EC" id="3.6.5.2" evidence="4"/>
<dbReference type="Proteomes" id="UP000507470">
    <property type="component" value="Unassembled WGS sequence"/>
</dbReference>
<evidence type="ECO:0000256" key="2">
    <source>
        <dbReference type="ARBA" id="ARBA00004555"/>
    </source>
</evidence>
<keyword evidence="9" id="KW-0653">Protein transport</keyword>